<dbReference type="EMBL" id="GEGO01003125">
    <property type="protein sequence ID" value="JAR92279.1"/>
    <property type="molecule type" value="Transcribed_RNA"/>
</dbReference>
<reference evidence="2" key="1">
    <citation type="journal article" date="2018" name="PLoS Negl. Trop. Dis.">
        <title>Sialome diversity of ticks revealed by RNAseq of single tick salivary glands.</title>
        <authorList>
            <person name="Perner J."/>
            <person name="Kropackova S."/>
            <person name="Kopacek P."/>
            <person name="Ribeiro J.M."/>
        </authorList>
    </citation>
    <scope>NUCLEOTIDE SEQUENCE</scope>
    <source>
        <strain evidence="2">Siblings of single egg batch collected in Ceske Budejovice</strain>
        <tissue evidence="2">Salivary glands</tissue>
    </source>
</reference>
<feature type="region of interest" description="Disordered" evidence="1">
    <location>
        <begin position="1"/>
        <end position="25"/>
    </location>
</feature>
<dbReference type="AlphaFoldDB" id="A0A147BND9"/>
<evidence type="ECO:0000313" key="2">
    <source>
        <dbReference type="EMBL" id="JAR92279.1"/>
    </source>
</evidence>
<organism evidence="2">
    <name type="scientific">Ixodes ricinus</name>
    <name type="common">Common tick</name>
    <name type="synonym">Acarus ricinus</name>
    <dbReference type="NCBI Taxonomy" id="34613"/>
    <lineage>
        <taxon>Eukaryota</taxon>
        <taxon>Metazoa</taxon>
        <taxon>Ecdysozoa</taxon>
        <taxon>Arthropoda</taxon>
        <taxon>Chelicerata</taxon>
        <taxon>Arachnida</taxon>
        <taxon>Acari</taxon>
        <taxon>Parasitiformes</taxon>
        <taxon>Ixodida</taxon>
        <taxon>Ixodoidea</taxon>
        <taxon>Ixodidae</taxon>
        <taxon>Ixodinae</taxon>
        <taxon>Ixodes</taxon>
    </lineage>
</organism>
<name>A0A147BND9_IXORI</name>
<protein>
    <submittedName>
        <fullName evidence="2">Uncharacterized protein</fullName>
    </submittedName>
</protein>
<sequence length="121" mass="13618">MASELKNAQAPGSTTHERSQVHSAVQRHTLSFQNAVTLDTKSQSWEQPCNLSTKNRMPLCEKLFCHHHILYLSDTTSATYHRHHVLHSMCCTADKVCKCSMLLVPCARYLLAVLVEVALVQ</sequence>
<accession>A0A147BND9</accession>
<proteinExistence type="predicted"/>
<evidence type="ECO:0000256" key="1">
    <source>
        <dbReference type="SAM" id="MobiDB-lite"/>
    </source>
</evidence>